<dbReference type="InterPro" id="IPR013324">
    <property type="entry name" value="RNA_pol_sigma_r3/r4-like"/>
</dbReference>
<dbReference type="RefSeq" id="WP_322518544.1">
    <property type="nucleotide sequence ID" value="NZ_CBHWAX010000070.1"/>
</dbReference>
<dbReference type="InterPro" id="IPR036388">
    <property type="entry name" value="WH-like_DNA-bd_sf"/>
</dbReference>
<accession>A0ABZ0XNC4</accession>
<sequence>MEKYPDSQLLGLIKTGNQQAFAALVHRYWEDLYTHIHARLKQEEDTKDVLQEIFITVWKKRDTILPDENGRLGSYLFAAARYCIIDHCSRPDTPVYNEEFFAETIPQHTTISALEILETKEMEEQVNEALNRMPERICLPYRLSRYQQLSTREIALRLSLSEQTVKNNISITLRYLRTYLKEHNDIAGIFLIIVFIIP</sequence>
<name>A0ABZ0XNC4_9BACT</name>
<keyword evidence="3" id="KW-0731">Sigma factor</keyword>
<proteinExistence type="inferred from homology"/>
<evidence type="ECO:0000259" key="5">
    <source>
        <dbReference type="Pfam" id="PF04542"/>
    </source>
</evidence>
<keyword evidence="8" id="KW-1185">Reference proteome</keyword>
<dbReference type="SUPFAM" id="SSF88659">
    <property type="entry name" value="Sigma3 and sigma4 domains of RNA polymerase sigma factors"/>
    <property type="match status" value="1"/>
</dbReference>
<evidence type="ECO:0000256" key="2">
    <source>
        <dbReference type="ARBA" id="ARBA00023015"/>
    </source>
</evidence>
<dbReference type="Pfam" id="PF08281">
    <property type="entry name" value="Sigma70_r4_2"/>
    <property type="match status" value="1"/>
</dbReference>
<dbReference type="EMBL" id="CP140154">
    <property type="protein sequence ID" value="WQG91754.1"/>
    <property type="molecule type" value="Genomic_DNA"/>
</dbReference>
<feature type="domain" description="RNA polymerase sigma factor 70 region 4 type 2" evidence="6">
    <location>
        <begin position="124"/>
        <end position="170"/>
    </location>
</feature>
<dbReference type="PANTHER" id="PTHR43133:SF46">
    <property type="entry name" value="RNA POLYMERASE SIGMA-70 FACTOR ECF SUBFAMILY"/>
    <property type="match status" value="1"/>
</dbReference>
<comment type="similarity">
    <text evidence="1">Belongs to the sigma-70 factor family. ECF subfamily.</text>
</comment>
<dbReference type="InterPro" id="IPR013249">
    <property type="entry name" value="RNA_pol_sigma70_r4_t2"/>
</dbReference>
<dbReference type="Gene3D" id="1.10.1740.10">
    <property type="match status" value="1"/>
</dbReference>
<reference evidence="7 8" key="1">
    <citation type="submission" date="2023-11" db="EMBL/GenBank/DDBJ databases">
        <title>MicrobeMod: A computational toolkit for identifying prokaryotic methylation and restriction-modification with nanopore sequencing.</title>
        <authorList>
            <person name="Crits-Christoph A."/>
            <person name="Kang S.C."/>
            <person name="Lee H."/>
            <person name="Ostrov N."/>
        </authorList>
    </citation>
    <scope>NUCLEOTIDE SEQUENCE [LARGE SCALE GENOMIC DNA]</scope>
    <source>
        <strain evidence="7 8">ATCC 23090</strain>
    </source>
</reference>
<dbReference type="Pfam" id="PF04542">
    <property type="entry name" value="Sigma70_r2"/>
    <property type="match status" value="1"/>
</dbReference>
<protein>
    <submittedName>
        <fullName evidence="7">Sigma-70 family RNA polymerase sigma factor</fullName>
    </submittedName>
</protein>
<evidence type="ECO:0000256" key="4">
    <source>
        <dbReference type="ARBA" id="ARBA00023163"/>
    </source>
</evidence>
<evidence type="ECO:0000256" key="1">
    <source>
        <dbReference type="ARBA" id="ARBA00010641"/>
    </source>
</evidence>
<dbReference type="Proteomes" id="UP001326715">
    <property type="component" value="Chromosome"/>
</dbReference>
<dbReference type="SUPFAM" id="SSF88946">
    <property type="entry name" value="Sigma2 domain of RNA polymerase sigma factors"/>
    <property type="match status" value="1"/>
</dbReference>
<keyword evidence="2" id="KW-0805">Transcription regulation</keyword>
<evidence type="ECO:0000313" key="7">
    <source>
        <dbReference type="EMBL" id="WQG91754.1"/>
    </source>
</evidence>
<dbReference type="InterPro" id="IPR013325">
    <property type="entry name" value="RNA_pol_sigma_r2"/>
</dbReference>
<dbReference type="InterPro" id="IPR007627">
    <property type="entry name" value="RNA_pol_sigma70_r2"/>
</dbReference>
<dbReference type="PANTHER" id="PTHR43133">
    <property type="entry name" value="RNA POLYMERASE ECF-TYPE SIGMA FACTO"/>
    <property type="match status" value="1"/>
</dbReference>
<dbReference type="Gene3D" id="1.10.10.10">
    <property type="entry name" value="Winged helix-like DNA-binding domain superfamily/Winged helix DNA-binding domain"/>
    <property type="match status" value="1"/>
</dbReference>
<feature type="domain" description="RNA polymerase sigma-70 region 2" evidence="5">
    <location>
        <begin position="24"/>
        <end position="90"/>
    </location>
</feature>
<dbReference type="InterPro" id="IPR014284">
    <property type="entry name" value="RNA_pol_sigma-70_dom"/>
</dbReference>
<evidence type="ECO:0000313" key="8">
    <source>
        <dbReference type="Proteomes" id="UP001326715"/>
    </source>
</evidence>
<dbReference type="NCBIfam" id="TIGR02937">
    <property type="entry name" value="sigma70-ECF"/>
    <property type="match status" value="1"/>
</dbReference>
<evidence type="ECO:0000256" key="3">
    <source>
        <dbReference type="ARBA" id="ARBA00023082"/>
    </source>
</evidence>
<organism evidence="7 8">
    <name type="scientific">Chitinophaga sancti</name>
    <dbReference type="NCBI Taxonomy" id="1004"/>
    <lineage>
        <taxon>Bacteria</taxon>
        <taxon>Pseudomonadati</taxon>
        <taxon>Bacteroidota</taxon>
        <taxon>Chitinophagia</taxon>
        <taxon>Chitinophagales</taxon>
        <taxon>Chitinophagaceae</taxon>
        <taxon>Chitinophaga</taxon>
    </lineage>
</organism>
<gene>
    <name evidence="7" type="ORF">SR876_09575</name>
</gene>
<evidence type="ECO:0000259" key="6">
    <source>
        <dbReference type="Pfam" id="PF08281"/>
    </source>
</evidence>
<keyword evidence="4" id="KW-0804">Transcription</keyword>
<dbReference type="InterPro" id="IPR039425">
    <property type="entry name" value="RNA_pol_sigma-70-like"/>
</dbReference>